<evidence type="ECO:0000256" key="2">
    <source>
        <dbReference type="SAM" id="Phobius"/>
    </source>
</evidence>
<organism evidence="6 7">
    <name type="scientific">Periplaneta americana</name>
    <name type="common">American cockroach</name>
    <name type="synonym">Blatta americana</name>
    <dbReference type="NCBI Taxonomy" id="6978"/>
    <lineage>
        <taxon>Eukaryota</taxon>
        <taxon>Metazoa</taxon>
        <taxon>Ecdysozoa</taxon>
        <taxon>Arthropoda</taxon>
        <taxon>Hexapoda</taxon>
        <taxon>Insecta</taxon>
        <taxon>Pterygota</taxon>
        <taxon>Neoptera</taxon>
        <taxon>Polyneoptera</taxon>
        <taxon>Dictyoptera</taxon>
        <taxon>Blattodea</taxon>
        <taxon>Blattoidea</taxon>
        <taxon>Blattidae</taxon>
        <taxon>Blattinae</taxon>
        <taxon>Periplaneta</taxon>
    </lineage>
</organism>
<evidence type="ECO:0008006" key="8">
    <source>
        <dbReference type="Google" id="ProtNLM"/>
    </source>
</evidence>
<dbReference type="Gene3D" id="3.30.379.10">
    <property type="entry name" value="Chitobiase/beta-hexosaminidase domain 2-like"/>
    <property type="match status" value="1"/>
</dbReference>
<keyword evidence="2" id="KW-0472">Membrane</keyword>
<sequence>MELQKQLLFTVIFTTYFIFIAGDDFYVTLGHLKVQTSDRVQTEAANGVVRRLISDKASLFQLTVDPNLGPVGKDTFKIVKEEGAEIVTIVGTSGVAATWGFHHYLKYYCHCHVSWDSDQLTLPEVLPTVNLTVTSADRMCARRATALYGGTGCAEREIDWMALNGINLALAFTGQEAIWQRVYLRLNLTQDDISEHLSGPAFLAWMRMGNMRGFGGPLPDSWHRQSLVLQHFILDRMRELGIVPVLPAFAGHVPRAFKRPYLLEPTDPLFRTVGSMFLSELIAEFGTDHIYNCDTFNEMVPQTANLTYLAQVSNAIFSAMTAVDTTAVWMLQGWLFVNSMAFWGEAQTEAFLTSVPLCAVSSTQKFLVQQHITTSKHQANKQLNSKQRQLFLTQPTTSNVRSEFNISRSLISADIPLYKLKNKVFREFLEKYTQHTIPDESTLRKTYAPSIYDETIQKIRDEIKDSSIWVSIDETPDKEGNLLGRMLILDLQSELNPQYKRLHSYYGQPFIWCMLHNFGGTLGLYGAVENVNQRVFEGRNLENGTMVGTGLTPEGINQNYVMYDLMTEMGWRTQPANLTEWSLAKESWPVANLNPATDDFRGRGGPIAWPPRSPDLNPLDFYLWGHLKSMIYSSPVPDLESLRNRIVACSEDIHNTPGVWDRVRRFSLYAERRYGGVNIHADKAWQLLKSGVYNCTQDDYDMHGADIICLRPSLGSTEFVWYNTTELAMAWDELLDSSEQFHEAANYQHDLVDLTRQILQVKGGELYGTLVTAFREGNITVFQENAQLLRTLLADLDLVLSSNKDFLLGRWLEAAKALGTTDLEKQLYEYNARNQITLWGPHGEILDYATKQWGGVVSHYYLPRWNLFLDALNSSLVEGVPFNQTFTAERIFNEVEVPFTLDTSLFPTLPQGDSVEIAKLVHLRWRRMLAQPTGQRIPYRRSRLSSLTVSSGQYRIFSFFAEQF</sequence>
<dbReference type="EMBL" id="JAJSOF020000025">
    <property type="protein sequence ID" value="KAJ4434463.1"/>
    <property type="molecule type" value="Genomic_DNA"/>
</dbReference>
<dbReference type="InterPro" id="IPR036397">
    <property type="entry name" value="RNaseH_sf"/>
</dbReference>
<evidence type="ECO:0000259" key="5">
    <source>
        <dbReference type="Pfam" id="PF12972"/>
    </source>
</evidence>
<feature type="domain" description="Alpha-N-acetylglucosaminidase C-terminal" evidence="5">
    <location>
        <begin position="667"/>
        <end position="922"/>
    </location>
</feature>
<dbReference type="Proteomes" id="UP001148838">
    <property type="component" value="Unassembled WGS sequence"/>
</dbReference>
<keyword evidence="2" id="KW-1133">Transmembrane helix</keyword>
<dbReference type="Pfam" id="PF05089">
    <property type="entry name" value="NAGLU"/>
    <property type="match status" value="2"/>
</dbReference>
<proteinExistence type="predicted"/>
<dbReference type="PANTHER" id="PTHR12872:SF1">
    <property type="entry name" value="ALPHA-N-ACETYLGLUCOSAMINIDASE"/>
    <property type="match status" value="1"/>
</dbReference>
<dbReference type="InterPro" id="IPR024240">
    <property type="entry name" value="NAGLU_N"/>
</dbReference>
<evidence type="ECO:0000256" key="1">
    <source>
        <dbReference type="ARBA" id="ARBA00022801"/>
    </source>
</evidence>
<evidence type="ECO:0000259" key="4">
    <source>
        <dbReference type="Pfam" id="PF12971"/>
    </source>
</evidence>
<dbReference type="Pfam" id="PF12972">
    <property type="entry name" value="NAGLU_C"/>
    <property type="match status" value="1"/>
</dbReference>
<evidence type="ECO:0000313" key="7">
    <source>
        <dbReference type="Proteomes" id="UP001148838"/>
    </source>
</evidence>
<evidence type="ECO:0000259" key="3">
    <source>
        <dbReference type="Pfam" id="PF05089"/>
    </source>
</evidence>
<protein>
    <recommendedName>
        <fullName evidence="8">Alpha-N-acetylglucosaminidase</fullName>
    </recommendedName>
</protein>
<dbReference type="Gene3D" id="3.20.20.80">
    <property type="entry name" value="Glycosidases"/>
    <property type="match status" value="2"/>
</dbReference>
<dbReference type="InterPro" id="IPR007781">
    <property type="entry name" value="NAGLU"/>
</dbReference>
<evidence type="ECO:0000313" key="6">
    <source>
        <dbReference type="EMBL" id="KAJ4434463.1"/>
    </source>
</evidence>
<reference evidence="6 7" key="1">
    <citation type="journal article" date="2022" name="Allergy">
        <title>Genome assembly and annotation of Periplaneta americana reveal a comprehensive cockroach allergen profile.</title>
        <authorList>
            <person name="Wang L."/>
            <person name="Xiong Q."/>
            <person name="Saelim N."/>
            <person name="Wang L."/>
            <person name="Nong W."/>
            <person name="Wan A.T."/>
            <person name="Shi M."/>
            <person name="Liu X."/>
            <person name="Cao Q."/>
            <person name="Hui J.H.L."/>
            <person name="Sookrung N."/>
            <person name="Leung T.F."/>
            <person name="Tungtrongchitr A."/>
            <person name="Tsui S.K.W."/>
        </authorList>
    </citation>
    <scope>NUCLEOTIDE SEQUENCE [LARGE SCALE GENOMIC DNA]</scope>
    <source>
        <strain evidence="6">PWHHKU_190912</strain>
    </source>
</reference>
<keyword evidence="1" id="KW-0378">Hydrolase</keyword>
<gene>
    <name evidence="6" type="ORF">ANN_23025</name>
</gene>
<feature type="transmembrane region" description="Helical" evidence="2">
    <location>
        <begin position="7"/>
        <end position="29"/>
    </location>
</feature>
<dbReference type="InterPro" id="IPR024733">
    <property type="entry name" value="NAGLU_tim-barrel"/>
</dbReference>
<comment type="caution">
    <text evidence="6">The sequence shown here is derived from an EMBL/GenBank/DDBJ whole genome shotgun (WGS) entry which is preliminary data.</text>
</comment>
<name>A0ABQ8SKB9_PERAM</name>
<keyword evidence="2" id="KW-0812">Transmembrane</keyword>
<accession>A0ABQ8SKB9</accession>
<keyword evidence="7" id="KW-1185">Reference proteome</keyword>
<feature type="domain" description="Alpha-N-acetylglucosaminidase N-terminal" evidence="4">
    <location>
        <begin position="44"/>
        <end position="127"/>
    </location>
</feature>
<dbReference type="Gene3D" id="3.30.420.10">
    <property type="entry name" value="Ribonuclease H-like superfamily/Ribonuclease H"/>
    <property type="match status" value="1"/>
</dbReference>
<feature type="domain" description="Alpha-N-acetylglucosaminidase tim-barrel" evidence="3">
    <location>
        <begin position="484"/>
        <end position="572"/>
    </location>
</feature>
<dbReference type="InterPro" id="IPR024732">
    <property type="entry name" value="NAGLU_C"/>
</dbReference>
<feature type="domain" description="Alpha-N-acetylglucosaminidase tim-barrel" evidence="3">
    <location>
        <begin position="155"/>
        <end position="259"/>
    </location>
</feature>
<dbReference type="Pfam" id="PF12971">
    <property type="entry name" value="NAGLU_N"/>
    <property type="match status" value="1"/>
</dbReference>
<dbReference type="PANTHER" id="PTHR12872">
    <property type="entry name" value="ALPHA-N-ACETYLGLUCOSAMINIDASE"/>
    <property type="match status" value="1"/>
</dbReference>
<dbReference type="Gene3D" id="1.20.120.670">
    <property type="entry name" value="N-acetyl-b-d-glucoasminidase"/>
    <property type="match status" value="1"/>
</dbReference>
<dbReference type="InterPro" id="IPR029018">
    <property type="entry name" value="Hex-like_dom2"/>
</dbReference>